<dbReference type="Gene3D" id="2.70.70.10">
    <property type="entry name" value="Glucose Permease (Domain IIA)"/>
    <property type="match status" value="1"/>
</dbReference>
<evidence type="ECO:0000256" key="1">
    <source>
        <dbReference type="ARBA" id="ARBA00022729"/>
    </source>
</evidence>
<keyword evidence="6" id="KW-1185">Reference proteome</keyword>
<keyword evidence="1 2" id="KW-0732">Signal</keyword>
<dbReference type="SMART" id="SM01208">
    <property type="entry name" value="G5"/>
    <property type="match status" value="1"/>
</dbReference>
<dbReference type="CDD" id="cd00118">
    <property type="entry name" value="LysM"/>
    <property type="match status" value="1"/>
</dbReference>
<protein>
    <recommendedName>
        <fullName evidence="7">Peptidase M23</fullName>
    </recommendedName>
</protein>
<dbReference type="InterPro" id="IPR036779">
    <property type="entry name" value="LysM_dom_sf"/>
</dbReference>
<gene>
    <name evidence="5" type="ORF">CGZ90_10705</name>
</gene>
<dbReference type="PROSITE" id="PS51109">
    <property type="entry name" value="G5"/>
    <property type="match status" value="1"/>
</dbReference>
<feature type="chain" id="PRO_5012963648" description="Peptidase M23" evidence="2">
    <location>
        <begin position="30"/>
        <end position="478"/>
    </location>
</feature>
<evidence type="ECO:0000259" key="3">
    <source>
        <dbReference type="PROSITE" id="PS51109"/>
    </source>
</evidence>
<evidence type="ECO:0008006" key="7">
    <source>
        <dbReference type="Google" id="ProtNLM"/>
    </source>
</evidence>
<dbReference type="RefSeq" id="WP_094252504.1">
    <property type="nucleotide sequence ID" value="NZ_JBHLXL010000001.1"/>
</dbReference>
<dbReference type="InterPro" id="IPR018392">
    <property type="entry name" value="LysM"/>
</dbReference>
<dbReference type="Gene3D" id="3.10.350.10">
    <property type="entry name" value="LysM domain"/>
    <property type="match status" value="1"/>
</dbReference>
<dbReference type="OrthoDB" id="9805070at2"/>
<dbReference type="InterPro" id="IPR016047">
    <property type="entry name" value="M23ase_b-sheet_dom"/>
</dbReference>
<feature type="domain" description="LysM" evidence="4">
    <location>
        <begin position="216"/>
        <end position="261"/>
    </location>
</feature>
<dbReference type="InterPro" id="IPR011098">
    <property type="entry name" value="G5_dom"/>
</dbReference>
<name>A0A235F736_9BACL</name>
<dbReference type="SMART" id="SM00257">
    <property type="entry name" value="LysM"/>
    <property type="match status" value="1"/>
</dbReference>
<dbReference type="PANTHER" id="PTHR21666">
    <property type="entry name" value="PEPTIDASE-RELATED"/>
    <property type="match status" value="1"/>
</dbReference>
<dbReference type="Pfam" id="PF07501">
    <property type="entry name" value="G5"/>
    <property type="match status" value="1"/>
</dbReference>
<dbReference type="SUPFAM" id="SSF51261">
    <property type="entry name" value="Duplicated hybrid motif"/>
    <property type="match status" value="1"/>
</dbReference>
<dbReference type="InterPro" id="IPR011055">
    <property type="entry name" value="Dup_hybrid_motif"/>
</dbReference>
<dbReference type="InterPro" id="IPR050570">
    <property type="entry name" value="Cell_wall_metabolism_enzyme"/>
</dbReference>
<accession>A0A235F736</accession>
<dbReference type="Gene3D" id="2.20.230.10">
    <property type="entry name" value="Resuscitation-promoting factor rpfb"/>
    <property type="match status" value="1"/>
</dbReference>
<dbReference type="EMBL" id="NOII01000003">
    <property type="protein sequence ID" value="OYD57156.1"/>
    <property type="molecule type" value="Genomic_DNA"/>
</dbReference>
<dbReference type="PROSITE" id="PS51782">
    <property type="entry name" value="LYSM"/>
    <property type="match status" value="1"/>
</dbReference>
<feature type="signal peptide" evidence="2">
    <location>
        <begin position="1"/>
        <end position="29"/>
    </location>
</feature>
<evidence type="ECO:0000313" key="5">
    <source>
        <dbReference type="EMBL" id="OYD57156.1"/>
    </source>
</evidence>
<evidence type="ECO:0000256" key="2">
    <source>
        <dbReference type="SAM" id="SignalP"/>
    </source>
</evidence>
<dbReference type="CDD" id="cd12797">
    <property type="entry name" value="M23_peptidase"/>
    <property type="match status" value="1"/>
</dbReference>
<dbReference type="PANTHER" id="PTHR21666:SF270">
    <property type="entry name" value="MUREIN HYDROLASE ACTIVATOR ENVC"/>
    <property type="match status" value="1"/>
</dbReference>
<dbReference type="Pfam" id="PF01551">
    <property type="entry name" value="Peptidase_M23"/>
    <property type="match status" value="1"/>
</dbReference>
<evidence type="ECO:0000313" key="6">
    <source>
        <dbReference type="Proteomes" id="UP000215059"/>
    </source>
</evidence>
<dbReference type="GO" id="GO:0004222">
    <property type="term" value="F:metalloendopeptidase activity"/>
    <property type="evidence" value="ECO:0007669"/>
    <property type="project" value="TreeGrafter"/>
</dbReference>
<dbReference type="Proteomes" id="UP000215059">
    <property type="component" value="Unassembled WGS sequence"/>
</dbReference>
<dbReference type="SUPFAM" id="SSF54106">
    <property type="entry name" value="LysM domain"/>
    <property type="match status" value="1"/>
</dbReference>
<feature type="domain" description="G5" evidence="3">
    <location>
        <begin position="268"/>
        <end position="348"/>
    </location>
</feature>
<organism evidence="5 6">
    <name type="scientific">Fictibacillus aquaticus</name>
    <dbReference type="NCBI Taxonomy" id="2021314"/>
    <lineage>
        <taxon>Bacteria</taxon>
        <taxon>Bacillati</taxon>
        <taxon>Bacillota</taxon>
        <taxon>Bacilli</taxon>
        <taxon>Bacillales</taxon>
        <taxon>Fictibacillaceae</taxon>
        <taxon>Fictibacillus</taxon>
    </lineage>
</organism>
<dbReference type="Pfam" id="PF01476">
    <property type="entry name" value="LysM"/>
    <property type="match status" value="1"/>
</dbReference>
<sequence>MLKWNNKAVLSLAISAAAILGFSAKEASAHHDDNELIKTIYHVYVDGNEIGTVHHKSVVTKETERVLAEAEKSSSSQDLDYKIKQDITFEAERVFRPVFDEAQVRNALQNELSVAVKAYRLNAADETVAYLSSEKEAKDLIEKLKLQYVSKEELEQINAAKKENGGKPKLKAGESVITDVTFTKDLTISIQEVQPDLIVSAESAFNTIKTGKMQVSDYKLKSGDTLERVAAKHKMSVNQILSLNPKLLLSDRMSEGRSIKIMKHVPFTDVIVHELKREKKVIPFVVKEEKDGSMELGTTKIVQEGQAGAEDITYTTLSVNGETKSADMLIKEVVKQPVEKIVKIGTKEIPSKGTGSMVWPAVGGYISSHQGERWGRAHKGIDIARPSERSILAADNGKVVEAGYDNGGYGNKIIIDHNNGMRTMYAHLSSISVKPGDVVKKGSKIGVMGSTGNSTGIHLHFEVYKNGALQNPLKYVSE</sequence>
<comment type="caution">
    <text evidence="5">The sequence shown here is derived from an EMBL/GenBank/DDBJ whole genome shotgun (WGS) entry which is preliminary data.</text>
</comment>
<evidence type="ECO:0000259" key="4">
    <source>
        <dbReference type="PROSITE" id="PS51782"/>
    </source>
</evidence>
<proteinExistence type="predicted"/>
<dbReference type="AlphaFoldDB" id="A0A235F736"/>
<reference evidence="5 6" key="1">
    <citation type="submission" date="2017-07" db="EMBL/GenBank/DDBJ databases">
        <title>Fictibacillus sp. nov. GDSW-R2A3 Genome sequencing and assembly.</title>
        <authorList>
            <person name="Mayilraj S."/>
        </authorList>
    </citation>
    <scope>NUCLEOTIDE SEQUENCE [LARGE SCALE GENOMIC DNA]</scope>
    <source>
        <strain evidence="5 6">GDSW-R2A3</strain>
    </source>
</reference>